<dbReference type="EMBL" id="KF901170">
    <property type="protein sequence ID" value="AIF20630.1"/>
    <property type="molecule type" value="Genomic_DNA"/>
</dbReference>
<accession>A0A075HYL1</accession>
<organism evidence="1">
    <name type="scientific">uncultured marine group II/III euryarchaeote KM3_91_A10</name>
    <dbReference type="NCBI Taxonomy" id="1456540"/>
    <lineage>
        <taxon>Archaea</taxon>
        <taxon>Methanobacteriati</taxon>
        <taxon>Methanobacteriota</taxon>
        <taxon>environmental samples</taxon>
    </lineage>
</organism>
<name>A0A075HYL1_9EURY</name>
<evidence type="ECO:0000313" key="1">
    <source>
        <dbReference type="EMBL" id="AIF20630.1"/>
    </source>
</evidence>
<proteinExistence type="predicted"/>
<protein>
    <submittedName>
        <fullName evidence="1">Uncharacterized protein</fullName>
    </submittedName>
</protein>
<dbReference type="AlphaFoldDB" id="A0A075HYL1"/>
<sequence length="134" mass="14638">MLVTTFLAYPHWYGSPPVTLPTDCPVFDVGKPLAHSLRSSPLGGPLDFRVVAHNLVPDFGHTDEPTVHRVVKQRMVCPPAVRVVVSILMLSVEQPLLGKKVDYLGVAVLYISTIQQVVGASHESSVHANSMLCW</sequence>
<reference evidence="1" key="1">
    <citation type="journal article" date="2014" name="Genome Biol. Evol.">
        <title>Pangenome evidence for extensive interdomain horizontal transfer affecting lineage core and shell genes in uncultured planktonic thaumarchaeota and euryarchaeota.</title>
        <authorList>
            <person name="Deschamps P."/>
            <person name="Zivanovic Y."/>
            <person name="Moreira D."/>
            <person name="Rodriguez-Valera F."/>
            <person name="Lopez-Garcia P."/>
        </authorList>
    </citation>
    <scope>NUCLEOTIDE SEQUENCE</scope>
</reference>